<proteinExistence type="predicted"/>
<evidence type="ECO:0000313" key="1">
    <source>
        <dbReference type="EMBL" id="WRW34669.1"/>
    </source>
</evidence>
<accession>A0AAX4J700</accession>
<organism evidence="1 2">
    <name type="scientific">Staphylococcus phage CF5</name>
    <dbReference type="NCBI Taxonomy" id="3113739"/>
    <lineage>
        <taxon>Viruses</taxon>
        <taxon>Duplodnaviria</taxon>
        <taxon>Heunggongvirae</taxon>
        <taxon>Uroviricota</taxon>
        <taxon>Caudoviricetes</taxon>
        <taxon>Herelleviridae</taxon>
        <taxon>Twortvirinae</taxon>
        <taxon>Silviavirus</taxon>
    </lineage>
</organism>
<gene>
    <name evidence="1" type="ORF">CF5_0034</name>
</gene>
<sequence>MAQIIPSVYNDQTKEWEEIYARSIAKDVFDIMKEDYLEHKGNLNFYIAKYKDGDLTLEQPNIVVFYDENNYEGMEMKEQEMSQALNEYIDQELQGKFKPFSLDKFLDYLKTYGYHLPEVFNVDISLSIPGTGDFKYPGTPSITNNGTVAEALKDENQKIDAKYIYNGHSIEDKKLSK</sequence>
<reference evidence="1" key="1">
    <citation type="submission" date="2023-12" db="EMBL/GenBank/DDBJ databases">
        <title>Isolation and Characterisation of Novel Lytic Bacteriophages for therapeutic applications in Prosthetic Joint Infections.</title>
        <authorList>
            <person name="Burton N."/>
            <person name="Melo L.D.R."/>
            <person name="Pearce B."/>
            <person name="Tadesse M.D."/>
            <person name="Vryonis E."/>
            <person name="Sagona A."/>
        </authorList>
    </citation>
    <scope>NUCLEOTIDE SEQUENCE</scope>
</reference>
<protein>
    <submittedName>
        <fullName evidence="1">Uncharacterized protein</fullName>
    </submittedName>
</protein>
<dbReference type="Proteomes" id="UP001432109">
    <property type="component" value="Segment"/>
</dbReference>
<dbReference type="EMBL" id="PP034390">
    <property type="protein sequence ID" value="WRW34669.1"/>
    <property type="molecule type" value="Genomic_DNA"/>
</dbReference>
<evidence type="ECO:0000313" key="2">
    <source>
        <dbReference type="Proteomes" id="UP001432109"/>
    </source>
</evidence>
<name>A0AAX4J700_9CAUD</name>